<dbReference type="Proteomes" id="UP000011566">
    <property type="component" value="Unassembled WGS sequence"/>
</dbReference>
<evidence type="ECO:0000313" key="3">
    <source>
        <dbReference type="Proteomes" id="UP000011566"/>
    </source>
</evidence>
<gene>
    <name evidence="2" type="ORF">C447_11080</name>
</gene>
<dbReference type="AlphaFoldDB" id="M0M0S2"/>
<protein>
    <submittedName>
        <fullName evidence="2">Uncharacterized protein</fullName>
    </submittedName>
</protein>
<organism evidence="2 3">
    <name type="scientific">Halococcus hamelinensis 100A6</name>
    <dbReference type="NCBI Taxonomy" id="1132509"/>
    <lineage>
        <taxon>Archaea</taxon>
        <taxon>Methanobacteriati</taxon>
        <taxon>Methanobacteriota</taxon>
        <taxon>Stenosarchaea group</taxon>
        <taxon>Halobacteria</taxon>
        <taxon>Halobacteriales</taxon>
        <taxon>Halococcaceae</taxon>
        <taxon>Halococcus</taxon>
    </lineage>
</organism>
<accession>M0M0S2</accession>
<evidence type="ECO:0000256" key="1">
    <source>
        <dbReference type="SAM" id="MobiDB-lite"/>
    </source>
</evidence>
<feature type="compositionally biased region" description="Basic and acidic residues" evidence="1">
    <location>
        <begin position="35"/>
        <end position="46"/>
    </location>
</feature>
<evidence type="ECO:0000313" key="2">
    <source>
        <dbReference type="EMBL" id="EMA37975.1"/>
    </source>
</evidence>
<reference evidence="2 3" key="1">
    <citation type="journal article" date="2014" name="PLoS Genet.">
        <title>Phylogenetically driven sequencing of extremely halophilic archaea reveals strategies for static and dynamic osmo-response.</title>
        <authorList>
            <person name="Becker E.A."/>
            <person name="Seitzer P.M."/>
            <person name="Tritt A."/>
            <person name="Larsen D."/>
            <person name="Krusor M."/>
            <person name="Yao A.I."/>
            <person name="Wu D."/>
            <person name="Madern D."/>
            <person name="Eisen J.A."/>
            <person name="Darling A.E."/>
            <person name="Facciotti M.T."/>
        </authorList>
    </citation>
    <scope>NUCLEOTIDE SEQUENCE [LARGE SCALE GENOMIC DNA]</scope>
    <source>
        <strain evidence="2 3">100A6</strain>
    </source>
</reference>
<sequence>MRPSQGCIVDHWFRCPTDGGAVDGEQAGTEGEEGDLPRRGEPERDSAPPVVGRSGSGLPLPT</sequence>
<feature type="region of interest" description="Disordered" evidence="1">
    <location>
        <begin position="1"/>
        <end position="62"/>
    </location>
</feature>
<dbReference type="EMBL" id="AOMB01000032">
    <property type="protein sequence ID" value="EMA37975.1"/>
    <property type="molecule type" value="Genomic_DNA"/>
</dbReference>
<dbReference type="PATRIC" id="fig|1132509.6.peg.2500"/>
<comment type="caution">
    <text evidence="2">The sequence shown here is derived from an EMBL/GenBank/DDBJ whole genome shotgun (WGS) entry which is preliminary data.</text>
</comment>
<proteinExistence type="predicted"/>
<keyword evidence="3" id="KW-1185">Reference proteome</keyword>
<name>M0M0S2_9EURY</name>
<dbReference type="RefSeq" id="WP_007693850.1">
    <property type="nucleotide sequence ID" value="NZ_AJRK01000206.1"/>
</dbReference>